<evidence type="ECO:0000256" key="3">
    <source>
        <dbReference type="ARBA" id="ARBA00022821"/>
    </source>
</evidence>
<evidence type="ECO:0000256" key="6">
    <source>
        <dbReference type="ARBA" id="ARBA00023159"/>
    </source>
</evidence>
<dbReference type="InterPro" id="IPR036955">
    <property type="entry name" value="AP2/ERF_dom_sf"/>
</dbReference>
<keyword evidence="2" id="KW-0936">Ethylene signaling pathway</keyword>
<keyword evidence="6" id="KW-0010">Activator</keyword>
<dbReference type="InterPro" id="IPR051758">
    <property type="entry name" value="ERF/AP2-like"/>
</dbReference>
<evidence type="ECO:0000256" key="10">
    <source>
        <dbReference type="SAM" id="MobiDB-lite"/>
    </source>
</evidence>
<protein>
    <submittedName>
        <fullName evidence="12">AP2/ERF transcription factor</fullName>
    </submittedName>
</protein>
<comment type="similarity">
    <text evidence="9">Belongs to the AP2/ERF transcription factor family. ERF subfamily.</text>
</comment>
<evidence type="ECO:0000256" key="9">
    <source>
        <dbReference type="ARBA" id="ARBA00024343"/>
    </source>
</evidence>
<feature type="region of interest" description="Disordered" evidence="10">
    <location>
        <begin position="40"/>
        <end position="63"/>
    </location>
</feature>
<dbReference type="GO" id="GO:0003700">
    <property type="term" value="F:DNA-binding transcription factor activity"/>
    <property type="evidence" value="ECO:0007669"/>
    <property type="project" value="InterPro"/>
</dbReference>
<dbReference type="SUPFAM" id="SSF54171">
    <property type="entry name" value="DNA-binding domain"/>
    <property type="match status" value="1"/>
</dbReference>
<name>A0A7G8AUG2_CAMAC</name>
<dbReference type="Gene3D" id="3.30.730.10">
    <property type="entry name" value="AP2/ERF domain"/>
    <property type="match status" value="1"/>
</dbReference>
<dbReference type="PRINTS" id="PR00367">
    <property type="entry name" value="ETHRSPELEMNT"/>
</dbReference>
<dbReference type="AlphaFoldDB" id="A0A7G8AUG2"/>
<keyword evidence="3" id="KW-0611">Plant defense</keyword>
<evidence type="ECO:0000256" key="7">
    <source>
        <dbReference type="ARBA" id="ARBA00023163"/>
    </source>
</evidence>
<dbReference type="PROSITE" id="PS51032">
    <property type="entry name" value="AP2_ERF"/>
    <property type="match status" value="1"/>
</dbReference>
<reference evidence="12" key="1">
    <citation type="submission" date="2019-12" db="EMBL/GenBank/DDBJ databases">
        <authorList>
            <person name="Hu Y."/>
        </authorList>
    </citation>
    <scope>NUCLEOTIDE SEQUENCE</scope>
    <source>
        <strain evidence="12">Cac096</strain>
    </source>
</reference>
<dbReference type="SMART" id="SM00380">
    <property type="entry name" value="AP2"/>
    <property type="match status" value="1"/>
</dbReference>
<dbReference type="InterPro" id="IPR001471">
    <property type="entry name" value="AP2/ERF_dom"/>
</dbReference>
<proteinExistence type="evidence at transcript level"/>
<organism evidence="12">
    <name type="scientific">Camptotheca acuminata</name>
    <name type="common">Happy tree</name>
    <dbReference type="NCBI Taxonomy" id="16922"/>
    <lineage>
        <taxon>Eukaryota</taxon>
        <taxon>Viridiplantae</taxon>
        <taxon>Streptophyta</taxon>
        <taxon>Embryophyta</taxon>
        <taxon>Tracheophyta</taxon>
        <taxon>Spermatophyta</taxon>
        <taxon>Magnoliopsida</taxon>
        <taxon>eudicotyledons</taxon>
        <taxon>Gunneridae</taxon>
        <taxon>Pentapetalae</taxon>
        <taxon>asterids</taxon>
        <taxon>Cornales</taxon>
        <taxon>Nyssaceae</taxon>
        <taxon>Camptotheca</taxon>
    </lineage>
</organism>
<sequence length="382" mass="42380">MAAAIDRYNSGPVFSDPFREELMKALQPFMKGASLINTSSPTFSSPSPSTSISSPSTSSYSSYPFDSSYRSFSSEVPNMYSDFSSSPSTTHMFSQGFSSHDQVGLEQTGSLVLNQLTPSQILQIQAQIELQRQQQQYFASLSSSSLIHNQTLRQWKQQQQSMSFLGPKPVPMKQVGTPPSKPAKLYRGVRQRHWGKWVAEIRLPKNRTRLWLGTFDTAEEAALAYDKAAYKLRGDFARLNFPHLRHEGGHYFADSNPLHSSVDAKLQAICQNLANSQKQGNSAKVGFVSDAKSTITVESKPTATPQVHNLFDNSSNDYLVYPGTEDIKVEGWSSPSLSDESSGSASPESDITFLEFSKPSFDESESFMLQKFPSVEIDWASL</sequence>
<dbReference type="InterPro" id="IPR016177">
    <property type="entry name" value="DNA-bd_dom_sf"/>
</dbReference>
<dbReference type="GO" id="GO:0000976">
    <property type="term" value="F:transcription cis-regulatory region binding"/>
    <property type="evidence" value="ECO:0007669"/>
    <property type="project" value="UniProtKB-ARBA"/>
</dbReference>
<evidence type="ECO:0000256" key="1">
    <source>
        <dbReference type="ARBA" id="ARBA00004123"/>
    </source>
</evidence>
<keyword evidence="7" id="KW-0804">Transcription</keyword>
<dbReference type="Pfam" id="PF00847">
    <property type="entry name" value="AP2"/>
    <property type="match status" value="1"/>
</dbReference>
<accession>A0A7G8AUG2</accession>
<evidence type="ECO:0000256" key="8">
    <source>
        <dbReference type="ARBA" id="ARBA00023242"/>
    </source>
</evidence>
<dbReference type="PANTHER" id="PTHR31657:SF73">
    <property type="entry name" value="OS02G0752800 PROTEIN"/>
    <property type="match status" value="1"/>
</dbReference>
<evidence type="ECO:0000256" key="4">
    <source>
        <dbReference type="ARBA" id="ARBA00023015"/>
    </source>
</evidence>
<keyword evidence="5" id="KW-0238">DNA-binding</keyword>
<reference evidence="12" key="2">
    <citation type="journal article" date="2020" name="Chin J Nat Med">
        <title>Genome-wide identification and analysis of AP2/ERF transcription factors related to camptothecin biosynthesis in Camptotheca acuminata.</title>
        <authorList>
            <person name="Hu Y.T."/>
            <person name="Xu Z.C."/>
            <person name="Tian Y."/>
            <person name="Gao R.R."/>
            <person name="Ji A.J."/>
            <person name="Pu X.D."/>
            <person name="Wang Y."/>
            <person name="Liu X."/>
            <person name="Song J.Y."/>
        </authorList>
    </citation>
    <scope>NUCLEOTIDE SEQUENCE</scope>
    <source>
        <strain evidence="12">Cac096</strain>
    </source>
</reference>
<evidence type="ECO:0000256" key="2">
    <source>
        <dbReference type="ARBA" id="ARBA00022745"/>
    </source>
</evidence>
<feature type="domain" description="AP2/ERF" evidence="11">
    <location>
        <begin position="185"/>
        <end position="242"/>
    </location>
</feature>
<dbReference type="CDD" id="cd00018">
    <property type="entry name" value="AP2"/>
    <property type="match status" value="1"/>
</dbReference>
<evidence type="ECO:0000256" key="5">
    <source>
        <dbReference type="ARBA" id="ARBA00023125"/>
    </source>
</evidence>
<dbReference type="GO" id="GO:0006952">
    <property type="term" value="P:defense response"/>
    <property type="evidence" value="ECO:0007669"/>
    <property type="project" value="UniProtKB-KW"/>
</dbReference>
<evidence type="ECO:0000259" key="11">
    <source>
        <dbReference type="PROSITE" id="PS51032"/>
    </source>
</evidence>
<dbReference type="GO" id="GO:0009873">
    <property type="term" value="P:ethylene-activated signaling pathway"/>
    <property type="evidence" value="ECO:0007669"/>
    <property type="project" value="UniProtKB-KW"/>
</dbReference>
<dbReference type="EMBL" id="MN863633">
    <property type="protein sequence ID" value="QNI23831.1"/>
    <property type="molecule type" value="mRNA"/>
</dbReference>
<evidence type="ECO:0000313" key="12">
    <source>
        <dbReference type="EMBL" id="QNI23831.1"/>
    </source>
</evidence>
<dbReference type="GO" id="GO:0005634">
    <property type="term" value="C:nucleus"/>
    <property type="evidence" value="ECO:0007669"/>
    <property type="project" value="UniProtKB-SubCell"/>
</dbReference>
<keyword evidence="8" id="KW-0539">Nucleus</keyword>
<comment type="subcellular location">
    <subcellularLocation>
        <location evidence="1">Nucleus</location>
    </subcellularLocation>
</comment>
<dbReference type="FunFam" id="3.30.730.10:FF:000001">
    <property type="entry name" value="Ethylene-responsive transcription factor 2"/>
    <property type="match status" value="1"/>
</dbReference>
<dbReference type="PANTHER" id="PTHR31657">
    <property type="entry name" value="ETHYLENE-RESPONSIVE TRANSCRIPTION FACTOR ERF061"/>
    <property type="match status" value="1"/>
</dbReference>
<keyword evidence="4" id="KW-0805">Transcription regulation</keyword>